<feature type="region of interest" description="Disordered" evidence="1">
    <location>
        <begin position="77"/>
        <end position="133"/>
    </location>
</feature>
<sequence length="167" mass="18097">MSSTAAVQKHPHSGQGGKVGCRVSELSFKAVSTFKEGRHVLLALAVRGYNVEKNKALKQDHIKSLVAKGTLIQTEGTGVSGPFKMSKQAKKSITNNNNKNKKVPLKAKNPTASKKPAVDEKPKAPVKPHPDPTLMATEAKEAKVSVHKKVSFNLKYFGVYPVPDCKR</sequence>
<keyword evidence="4" id="KW-1185">Reference proteome</keyword>
<dbReference type="InterPro" id="IPR036388">
    <property type="entry name" value="WH-like_DNA-bd_sf"/>
</dbReference>
<feature type="region of interest" description="Disordered" evidence="1">
    <location>
        <begin position="1"/>
        <end position="20"/>
    </location>
</feature>
<evidence type="ECO:0000313" key="3">
    <source>
        <dbReference type="Ensembl" id="ENSSFAP00005010865.1"/>
    </source>
</evidence>
<dbReference type="GO" id="GO:0006334">
    <property type="term" value="P:nucleosome assembly"/>
    <property type="evidence" value="ECO:0007669"/>
    <property type="project" value="InterPro"/>
</dbReference>
<dbReference type="Pfam" id="PF00538">
    <property type="entry name" value="Linker_histone"/>
    <property type="match status" value="1"/>
</dbReference>
<reference evidence="3" key="2">
    <citation type="submission" date="2025-08" db="UniProtKB">
        <authorList>
            <consortium name="Ensembl"/>
        </authorList>
    </citation>
    <scope>IDENTIFICATION</scope>
</reference>
<organism evidence="3 4">
    <name type="scientific">Salarias fasciatus</name>
    <name type="common">Jewelled blenny</name>
    <name type="synonym">Blennius fasciatus</name>
    <dbReference type="NCBI Taxonomy" id="181472"/>
    <lineage>
        <taxon>Eukaryota</taxon>
        <taxon>Metazoa</taxon>
        <taxon>Chordata</taxon>
        <taxon>Craniata</taxon>
        <taxon>Vertebrata</taxon>
        <taxon>Euteleostomi</taxon>
        <taxon>Actinopterygii</taxon>
        <taxon>Neopterygii</taxon>
        <taxon>Teleostei</taxon>
        <taxon>Neoteleostei</taxon>
        <taxon>Acanthomorphata</taxon>
        <taxon>Ovalentaria</taxon>
        <taxon>Blenniimorphae</taxon>
        <taxon>Blenniiformes</taxon>
        <taxon>Blennioidei</taxon>
        <taxon>Blenniidae</taxon>
        <taxon>Salariinae</taxon>
        <taxon>Salarias</taxon>
    </lineage>
</organism>
<dbReference type="Ensembl" id="ENSSFAT00005011333.1">
    <property type="protein sequence ID" value="ENSSFAP00005010865.1"/>
    <property type="gene ID" value="ENSSFAG00005006098.1"/>
</dbReference>
<protein>
    <recommendedName>
        <fullName evidence="2">H15 domain-containing protein</fullName>
    </recommendedName>
</protein>
<evidence type="ECO:0000259" key="2">
    <source>
        <dbReference type="Pfam" id="PF00538"/>
    </source>
</evidence>
<reference evidence="3" key="3">
    <citation type="submission" date="2025-09" db="UniProtKB">
        <authorList>
            <consortium name="Ensembl"/>
        </authorList>
    </citation>
    <scope>IDENTIFICATION</scope>
</reference>
<evidence type="ECO:0000256" key="1">
    <source>
        <dbReference type="SAM" id="MobiDB-lite"/>
    </source>
</evidence>
<dbReference type="InParanoid" id="A0A672G1I0"/>
<dbReference type="AlphaFoldDB" id="A0A672G1I0"/>
<reference evidence="3" key="1">
    <citation type="submission" date="2019-06" db="EMBL/GenBank/DDBJ databases">
        <authorList>
            <consortium name="Wellcome Sanger Institute Data Sharing"/>
        </authorList>
    </citation>
    <scope>NUCLEOTIDE SEQUENCE [LARGE SCALE GENOMIC DNA]</scope>
</reference>
<dbReference type="InterPro" id="IPR005818">
    <property type="entry name" value="Histone_H1/H5_H15"/>
</dbReference>
<dbReference type="Gene3D" id="1.10.10.10">
    <property type="entry name" value="Winged helix-like DNA-binding domain superfamily/Winged helix DNA-binding domain"/>
    <property type="match status" value="1"/>
</dbReference>
<feature type="domain" description="H15" evidence="2">
    <location>
        <begin position="50"/>
        <end position="86"/>
    </location>
</feature>
<evidence type="ECO:0000313" key="4">
    <source>
        <dbReference type="Proteomes" id="UP000472267"/>
    </source>
</evidence>
<name>A0A672G1I0_SALFA</name>
<accession>A0A672G1I0</accession>
<dbReference type="GO" id="GO:0000786">
    <property type="term" value="C:nucleosome"/>
    <property type="evidence" value="ECO:0007669"/>
    <property type="project" value="InterPro"/>
</dbReference>
<dbReference type="GO" id="GO:0003677">
    <property type="term" value="F:DNA binding"/>
    <property type="evidence" value="ECO:0007669"/>
    <property type="project" value="InterPro"/>
</dbReference>
<proteinExistence type="predicted"/>
<dbReference type="Proteomes" id="UP000472267">
    <property type="component" value="Chromosome 2"/>
</dbReference>